<proteinExistence type="predicted"/>
<dbReference type="Proteomes" id="UP000188268">
    <property type="component" value="Unassembled WGS sequence"/>
</dbReference>
<sequence>MDPLFQLCNLLPRKHAGFFYGGVHHY</sequence>
<reference evidence="1 2" key="1">
    <citation type="submission" date="2013-09" db="EMBL/GenBank/DDBJ databases">
        <title>Corchorus capsularis genome sequencing.</title>
        <authorList>
            <person name="Alam M."/>
            <person name="Haque M.S."/>
            <person name="Islam M.S."/>
            <person name="Emdad E.M."/>
            <person name="Islam M.M."/>
            <person name="Ahmed B."/>
            <person name="Halim A."/>
            <person name="Hossen Q.M.M."/>
            <person name="Hossain M.Z."/>
            <person name="Ahmed R."/>
            <person name="Khan M.M."/>
            <person name="Islam R."/>
            <person name="Rashid M.M."/>
            <person name="Khan S.A."/>
            <person name="Rahman M.S."/>
            <person name="Alam M."/>
        </authorList>
    </citation>
    <scope>NUCLEOTIDE SEQUENCE [LARGE SCALE GENOMIC DNA]</scope>
    <source>
        <strain evidence="2">cv. CVL-1</strain>
        <tissue evidence="1">Whole seedling</tissue>
    </source>
</reference>
<name>A0A1R3HR48_COCAP</name>
<gene>
    <name evidence="1" type="ORF">CCACVL1_17563</name>
</gene>
<evidence type="ECO:0000313" key="1">
    <source>
        <dbReference type="EMBL" id="OMO72855.1"/>
    </source>
</evidence>
<dbReference type="Gramene" id="OMO72855">
    <property type="protein sequence ID" value="OMO72855"/>
    <property type="gene ID" value="CCACVL1_17563"/>
</dbReference>
<protein>
    <submittedName>
        <fullName evidence="1">Uncharacterized protein</fullName>
    </submittedName>
</protein>
<dbReference type="AlphaFoldDB" id="A0A1R3HR48"/>
<keyword evidence="2" id="KW-1185">Reference proteome</keyword>
<evidence type="ECO:0000313" key="2">
    <source>
        <dbReference type="Proteomes" id="UP000188268"/>
    </source>
</evidence>
<comment type="caution">
    <text evidence="1">The sequence shown here is derived from an EMBL/GenBank/DDBJ whole genome shotgun (WGS) entry which is preliminary data.</text>
</comment>
<organism evidence="1 2">
    <name type="scientific">Corchorus capsularis</name>
    <name type="common">Jute</name>
    <dbReference type="NCBI Taxonomy" id="210143"/>
    <lineage>
        <taxon>Eukaryota</taxon>
        <taxon>Viridiplantae</taxon>
        <taxon>Streptophyta</taxon>
        <taxon>Embryophyta</taxon>
        <taxon>Tracheophyta</taxon>
        <taxon>Spermatophyta</taxon>
        <taxon>Magnoliopsida</taxon>
        <taxon>eudicotyledons</taxon>
        <taxon>Gunneridae</taxon>
        <taxon>Pentapetalae</taxon>
        <taxon>rosids</taxon>
        <taxon>malvids</taxon>
        <taxon>Malvales</taxon>
        <taxon>Malvaceae</taxon>
        <taxon>Grewioideae</taxon>
        <taxon>Apeibeae</taxon>
        <taxon>Corchorus</taxon>
    </lineage>
</organism>
<dbReference type="EMBL" id="AWWV01011329">
    <property type="protein sequence ID" value="OMO72855.1"/>
    <property type="molecule type" value="Genomic_DNA"/>
</dbReference>
<accession>A0A1R3HR48</accession>